<dbReference type="Proteomes" id="UP001187315">
    <property type="component" value="Unassembled WGS sequence"/>
</dbReference>
<proteinExistence type="predicted"/>
<dbReference type="InterPro" id="IPR031510">
    <property type="entry name" value="DLEU7"/>
</dbReference>
<protein>
    <submittedName>
        <fullName evidence="1">Uncharacterized protein</fullName>
    </submittedName>
</protein>
<dbReference type="EMBL" id="JAVHJS010000024">
    <property type="protein sequence ID" value="KAK2818014.1"/>
    <property type="molecule type" value="Genomic_DNA"/>
</dbReference>
<evidence type="ECO:0000313" key="1">
    <source>
        <dbReference type="EMBL" id="KAK2818014.1"/>
    </source>
</evidence>
<dbReference type="PANTHER" id="PTHR36961">
    <property type="entry name" value="LEUKEMIA-ASSOCIATED PROTEIN 7"/>
    <property type="match status" value="1"/>
</dbReference>
<keyword evidence="2" id="KW-1185">Reference proteome</keyword>
<gene>
    <name evidence="1" type="ORF">Q7C36_021947</name>
</gene>
<dbReference type="Pfam" id="PF15760">
    <property type="entry name" value="DLEU7"/>
    <property type="match status" value="1"/>
</dbReference>
<dbReference type="AlphaFoldDB" id="A0AA88IQX4"/>
<dbReference type="PANTHER" id="PTHR36961:SF1">
    <property type="entry name" value="LEUKEMIA-ASSOCIATED PROTEIN 7"/>
    <property type="match status" value="1"/>
</dbReference>
<name>A0AA88IQX4_TACVA</name>
<comment type="caution">
    <text evidence="1">The sequence shown here is derived from an EMBL/GenBank/DDBJ whole genome shotgun (WGS) entry which is preliminary data.</text>
</comment>
<evidence type="ECO:0000313" key="2">
    <source>
        <dbReference type="Proteomes" id="UP001187315"/>
    </source>
</evidence>
<sequence>MGFLDHQTEALKLLLEVYANRMARNNTDTSKMTVTLAERARESLLARLVNILSQIISIEQDLIRNLSEEVKNFLRHKDSVDLKNICLRMSLRESGQEFDRNLKELRLCLQLIVNNLLSVVRDENNLSSTGATQELMGISITLPDI</sequence>
<organism evidence="1 2">
    <name type="scientific">Tachysurus vachellii</name>
    <name type="common">Darkbarbel catfish</name>
    <name type="synonym">Pelteobagrus vachellii</name>
    <dbReference type="NCBI Taxonomy" id="175792"/>
    <lineage>
        <taxon>Eukaryota</taxon>
        <taxon>Metazoa</taxon>
        <taxon>Chordata</taxon>
        <taxon>Craniata</taxon>
        <taxon>Vertebrata</taxon>
        <taxon>Euteleostomi</taxon>
        <taxon>Actinopterygii</taxon>
        <taxon>Neopterygii</taxon>
        <taxon>Teleostei</taxon>
        <taxon>Ostariophysi</taxon>
        <taxon>Siluriformes</taxon>
        <taxon>Bagridae</taxon>
        <taxon>Tachysurus</taxon>
    </lineage>
</organism>
<reference evidence="1" key="1">
    <citation type="submission" date="2023-08" db="EMBL/GenBank/DDBJ databases">
        <title>Pelteobagrus vachellii genome.</title>
        <authorList>
            <person name="Liu H."/>
        </authorList>
    </citation>
    <scope>NUCLEOTIDE SEQUENCE</scope>
    <source>
        <strain evidence="1">PRFRI_2022a</strain>
        <tissue evidence="1">Muscle</tissue>
    </source>
</reference>
<accession>A0AA88IQX4</accession>